<reference evidence="1 2" key="1">
    <citation type="submission" date="2015-12" db="EMBL/GenBank/DDBJ databases">
        <title>Draft genome sequence of Moniliophthora roreri, the causal agent of frosty pod rot of cacao.</title>
        <authorList>
            <person name="Aime M.C."/>
            <person name="Diaz-Valderrama J.R."/>
            <person name="Kijpornyongpan T."/>
            <person name="Phillips-Mora W."/>
        </authorList>
    </citation>
    <scope>NUCLEOTIDE SEQUENCE [LARGE SCALE GENOMIC DNA]</scope>
    <source>
        <strain evidence="1 2">MCA 2952</strain>
    </source>
</reference>
<proteinExistence type="predicted"/>
<comment type="caution">
    <text evidence="1">The sequence shown here is derived from an EMBL/GenBank/DDBJ whole genome shotgun (WGS) entry which is preliminary data.</text>
</comment>
<gene>
    <name evidence="1" type="ORF">WG66_942</name>
</gene>
<dbReference type="Proteomes" id="UP000054988">
    <property type="component" value="Unassembled WGS sequence"/>
</dbReference>
<dbReference type="AlphaFoldDB" id="A0A0W0GD92"/>
<name>A0A0W0GD92_MONRR</name>
<organism evidence="1 2">
    <name type="scientific">Moniliophthora roreri</name>
    <name type="common">Frosty pod rot fungus</name>
    <name type="synonym">Monilia roreri</name>
    <dbReference type="NCBI Taxonomy" id="221103"/>
    <lineage>
        <taxon>Eukaryota</taxon>
        <taxon>Fungi</taxon>
        <taxon>Dikarya</taxon>
        <taxon>Basidiomycota</taxon>
        <taxon>Agaricomycotina</taxon>
        <taxon>Agaricomycetes</taxon>
        <taxon>Agaricomycetidae</taxon>
        <taxon>Agaricales</taxon>
        <taxon>Marasmiineae</taxon>
        <taxon>Marasmiaceae</taxon>
        <taxon>Moniliophthora</taxon>
    </lineage>
</organism>
<dbReference type="EMBL" id="LATX01000331">
    <property type="protein sequence ID" value="KTB46487.1"/>
    <property type="molecule type" value="Genomic_DNA"/>
</dbReference>
<evidence type="ECO:0000313" key="1">
    <source>
        <dbReference type="EMBL" id="KTB46487.1"/>
    </source>
</evidence>
<accession>A0A0W0GD92</accession>
<sequence length="195" mass="23117">MSNTNTQNTTMPNQHLSLPHRLNKDNLCTYALIPIHAIPISSFYNPSLLTRPTTIDHHLEIWNPPKINEDVDYRAEALESCEAPCCYTPKTGDRRPVGMLKCCHPEVVDKFIEYYVCRQCYGLKHRFCGMEVEERWKFEEPWLKNEEESEWKVEDLDTKPWGPCWDKNPWETDWWKNADQWAEWGTTKLRNNQGD</sequence>
<protein>
    <submittedName>
        <fullName evidence="1">Uncharacterized protein</fullName>
    </submittedName>
</protein>
<evidence type="ECO:0000313" key="2">
    <source>
        <dbReference type="Proteomes" id="UP000054988"/>
    </source>
</evidence>